<evidence type="ECO:0000313" key="7">
    <source>
        <dbReference type="Proteomes" id="UP000009046"/>
    </source>
</evidence>
<dbReference type="VEuPathDB" id="VectorBase:PHUM613180"/>
<dbReference type="OMA" id="HNKGAQK"/>
<dbReference type="Pfam" id="PF25449">
    <property type="entry name" value="CCDC174_GRSR"/>
    <property type="match status" value="1"/>
</dbReference>
<dbReference type="GO" id="GO:0005634">
    <property type="term" value="C:nucleus"/>
    <property type="evidence" value="ECO:0007669"/>
    <property type="project" value="TreeGrafter"/>
</dbReference>
<dbReference type="EMBL" id="DS235885">
    <property type="protein sequence ID" value="EEB20355.1"/>
    <property type="molecule type" value="Genomic_DNA"/>
</dbReference>
<dbReference type="EMBL" id="AAZO01007496">
    <property type="status" value="NOT_ANNOTATED_CDS"/>
    <property type="molecule type" value="Genomic_DNA"/>
</dbReference>
<feature type="compositionally biased region" description="Basic and acidic residues" evidence="3">
    <location>
        <begin position="169"/>
        <end position="189"/>
    </location>
</feature>
<dbReference type="CTD" id="8239751"/>
<dbReference type="EnsemblMetazoa" id="PHUM613180-RA">
    <property type="protein sequence ID" value="PHUM613180-PA"/>
    <property type="gene ID" value="PHUM613180"/>
</dbReference>
<evidence type="ECO:0000256" key="2">
    <source>
        <dbReference type="SAM" id="Coils"/>
    </source>
</evidence>
<dbReference type="RefSeq" id="XP_002433093.1">
    <property type="nucleotide sequence ID" value="XM_002433048.1"/>
</dbReference>
<feature type="domain" description="CCDC174 alpha/beta GRSR" evidence="4">
    <location>
        <begin position="145"/>
        <end position="174"/>
    </location>
</feature>
<dbReference type="STRING" id="121224.E0W3Z9"/>
<proteinExistence type="predicted"/>
<dbReference type="eggNOG" id="ENOG502QWJ9">
    <property type="taxonomic scope" value="Eukaryota"/>
</dbReference>
<dbReference type="OrthoDB" id="333551at2759"/>
<evidence type="ECO:0000259" key="4">
    <source>
        <dbReference type="Pfam" id="PF25449"/>
    </source>
</evidence>
<evidence type="ECO:0000256" key="1">
    <source>
        <dbReference type="ARBA" id="ARBA00023054"/>
    </source>
</evidence>
<dbReference type="InterPro" id="IPR057464">
    <property type="entry name" value="CCDC174_GRSR"/>
</dbReference>
<protein>
    <recommendedName>
        <fullName evidence="4">CCDC174 alpha/beta GRSR domain-containing protein</fullName>
    </recommendedName>
</protein>
<evidence type="ECO:0000256" key="3">
    <source>
        <dbReference type="SAM" id="MobiDB-lite"/>
    </source>
</evidence>
<dbReference type="HOGENOM" id="CLU_1016759_0_0_1"/>
<dbReference type="PANTHER" id="PTHR15885">
    <property type="entry name" value="COILED-COIL DOMAIN-CONTAINING PROTEIN 174"/>
    <property type="match status" value="1"/>
</dbReference>
<evidence type="ECO:0000313" key="6">
    <source>
        <dbReference type="EnsemblMetazoa" id="PHUM613180-PA"/>
    </source>
</evidence>
<reference evidence="5" key="1">
    <citation type="submission" date="2007-04" db="EMBL/GenBank/DDBJ databases">
        <title>Annotation of Pediculus humanus corporis strain USDA.</title>
        <authorList>
            <person name="Kirkness E."/>
            <person name="Hannick L."/>
            <person name="Hass B."/>
            <person name="Bruggner R."/>
            <person name="Lawson D."/>
            <person name="Bidwell S."/>
            <person name="Joardar V."/>
            <person name="Caler E."/>
            <person name="Walenz B."/>
            <person name="Inman J."/>
            <person name="Schobel S."/>
            <person name="Galinsky K."/>
            <person name="Amedeo P."/>
            <person name="Strausberg R."/>
        </authorList>
    </citation>
    <scope>NUCLEOTIDE SEQUENCE</scope>
    <source>
        <strain evidence="5">USDA</strain>
    </source>
</reference>
<dbReference type="Proteomes" id="UP000009046">
    <property type="component" value="Unassembled WGS sequence"/>
</dbReference>
<gene>
    <name evidence="6" type="primary">8239751</name>
    <name evidence="5" type="ORF">Phum_PHUM613180</name>
</gene>
<feature type="region of interest" description="Disordered" evidence="3">
    <location>
        <begin position="169"/>
        <end position="190"/>
    </location>
</feature>
<dbReference type="InParanoid" id="E0W3Z9"/>
<dbReference type="GeneID" id="8239751"/>
<evidence type="ECO:0000313" key="5">
    <source>
        <dbReference type="EMBL" id="EEB20355.1"/>
    </source>
</evidence>
<feature type="coiled-coil region" evidence="2">
    <location>
        <begin position="58"/>
        <end position="85"/>
    </location>
</feature>
<dbReference type="PANTHER" id="PTHR15885:SF1">
    <property type="entry name" value="COILED-COIL DOMAIN-CONTAINING PROTEIN 174"/>
    <property type="match status" value="1"/>
</dbReference>
<keyword evidence="1 2" id="KW-0175">Coiled coil</keyword>
<keyword evidence="7" id="KW-1185">Reference proteome</keyword>
<reference evidence="5" key="2">
    <citation type="submission" date="2007-04" db="EMBL/GenBank/DDBJ databases">
        <title>The genome of the human body louse.</title>
        <authorList>
            <consortium name="The Human Body Louse Genome Consortium"/>
            <person name="Kirkness E."/>
            <person name="Walenz B."/>
            <person name="Hass B."/>
            <person name="Bruggner R."/>
            <person name="Strausberg R."/>
        </authorList>
    </citation>
    <scope>NUCLEOTIDE SEQUENCE</scope>
    <source>
        <strain evidence="5">USDA</strain>
    </source>
</reference>
<accession>E0W3Z9</accession>
<sequence length="246" mass="28852">MSTSKKIEINQSSLLGLKAEVLRKKNEIHSAKYAQEVITQPTRKKLTTKFDKINEGVDERNKRDAEEIQEEAEEIKKSQKILEAKSKLYEKLINNPKSVEKSVDVTGFLVDFKQKCEENTEPVKIENDESSNDCSYSNYSDEEDWVDFVDCLGRTKRCHKDDLSAMKEQDEKLKQSLHGDKPKEKENSKEFQLPQLCSEDMKREILRQKWEEQERNLLDKKNIHYQDVLFDVPFLALVKCIFLKTQ</sequence>
<reference evidence="6" key="3">
    <citation type="submission" date="2021-02" db="UniProtKB">
        <authorList>
            <consortium name="EnsemblMetazoa"/>
        </authorList>
    </citation>
    <scope>IDENTIFICATION</scope>
    <source>
        <strain evidence="6">USDA</strain>
    </source>
</reference>
<dbReference type="KEGG" id="phu:Phum_PHUM613180"/>
<dbReference type="AlphaFoldDB" id="E0W3Z9"/>
<organism>
    <name type="scientific">Pediculus humanus subsp. corporis</name>
    <name type="common">Body louse</name>
    <dbReference type="NCBI Taxonomy" id="121224"/>
    <lineage>
        <taxon>Eukaryota</taxon>
        <taxon>Metazoa</taxon>
        <taxon>Ecdysozoa</taxon>
        <taxon>Arthropoda</taxon>
        <taxon>Hexapoda</taxon>
        <taxon>Insecta</taxon>
        <taxon>Pterygota</taxon>
        <taxon>Neoptera</taxon>
        <taxon>Paraneoptera</taxon>
        <taxon>Psocodea</taxon>
        <taxon>Troctomorpha</taxon>
        <taxon>Phthiraptera</taxon>
        <taxon>Anoplura</taxon>
        <taxon>Pediculidae</taxon>
        <taxon>Pediculus</taxon>
    </lineage>
</organism>
<name>E0W3Z9_PEDHC</name>
<dbReference type="InterPro" id="IPR025066">
    <property type="entry name" value="CCDC174-like"/>
</dbReference>